<dbReference type="Pfam" id="PF13692">
    <property type="entry name" value="Glyco_trans_1_4"/>
    <property type="match status" value="1"/>
</dbReference>
<evidence type="ECO:0000313" key="8">
    <source>
        <dbReference type="Proteomes" id="UP000076447"/>
    </source>
</evidence>
<keyword evidence="2 6" id="KW-0328">Glycosyltransferase</keyword>
<dbReference type="PANTHER" id="PTHR45947:SF3">
    <property type="entry name" value="SULFOQUINOVOSYL TRANSFERASE SQD2"/>
    <property type="match status" value="1"/>
</dbReference>
<dbReference type="SUPFAM" id="SSF53756">
    <property type="entry name" value="UDP-Glycosyltransferase/glycogen phosphorylase"/>
    <property type="match status" value="1"/>
</dbReference>
<dbReference type="OrthoDB" id="9801573at2"/>
<dbReference type="Proteomes" id="UP000076447">
    <property type="component" value="Unassembled WGS sequence"/>
</dbReference>
<dbReference type="PANTHER" id="PTHR45947">
    <property type="entry name" value="SULFOQUINOVOSYL TRANSFERASE SQD2"/>
    <property type="match status" value="1"/>
</dbReference>
<dbReference type="Gene3D" id="3.40.50.2000">
    <property type="entry name" value="Glycogen Phosphorylase B"/>
    <property type="match status" value="2"/>
</dbReference>
<dbReference type="PATRIC" id="fig|43678.3.peg.1379"/>
<keyword evidence="3 6" id="KW-0808">Transferase</keyword>
<comment type="caution">
    <text evidence="6">The sequence shown here is derived from an EMBL/GenBank/DDBJ whole genome shotgun (WGS) entry which is preliminary data.</text>
</comment>
<evidence type="ECO:0000313" key="6">
    <source>
        <dbReference type="EMBL" id="KZM35994.1"/>
    </source>
</evidence>
<dbReference type="EMBL" id="MAQA01000004">
    <property type="protein sequence ID" value="OCI32660.1"/>
    <property type="molecule type" value="Genomic_DNA"/>
</dbReference>
<dbReference type="STRING" id="43678.OJAG_13190"/>
<dbReference type="GO" id="GO:0016757">
    <property type="term" value="F:glycosyltransferase activity"/>
    <property type="evidence" value="ECO:0007669"/>
    <property type="project" value="UniProtKB-KW"/>
</dbReference>
<evidence type="ECO:0000256" key="3">
    <source>
        <dbReference type="ARBA" id="ARBA00022679"/>
    </source>
</evidence>
<feature type="region of interest" description="Disordered" evidence="4">
    <location>
        <begin position="258"/>
        <end position="277"/>
    </location>
</feature>
<reference evidence="7 9" key="2">
    <citation type="submission" date="2016-06" db="EMBL/GenBank/DDBJ databases">
        <title>Genome sequence of Oerskovia enterophila DSM 43852.</title>
        <authorList>
            <person name="Poehlein A."/>
            <person name="Jag V."/>
            <person name="Bengelsdorf F.R."/>
            <person name="Daniel R."/>
            <person name="Duerre P."/>
        </authorList>
    </citation>
    <scope>NUCLEOTIDE SEQUENCE [LARGE SCALE GENOMIC DNA]</scope>
    <source>
        <strain evidence="7 9">DSM 43852</strain>
    </source>
</reference>
<keyword evidence="9" id="KW-1185">Reference proteome</keyword>
<evidence type="ECO:0000256" key="4">
    <source>
        <dbReference type="SAM" id="MobiDB-lite"/>
    </source>
</evidence>
<dbReference type="InterPro" id="IPR050194">
    <property type="entry name" value="Glycosyltransferase_grp1"/>
</dbReference>
<proteinExistence type="predicted"/>
<accession>A0A163S435</accession>
<feature type="domain" description="Glycosyltransferase subfamily 4-like N-terminal" evidence="5">
    <location>
        <begin position="16"/>
        <end position="186"/>
    </location>
</feature>
<evidence type="ECO:0000256" key="2">
    <source>
        <dbReference type="ARBA" id="ARBA00022676"/>
    </source>
</evidence>
<dbReference type="AlphaFoldDB" id="A0A163S435"/>
<gene>
    <name evidence="6" type="primary">mshA_3</name>
    <name evidence="7" type="synonym">mshA_1</name>
    <name evidence="7" type="ORF">OERS_05900</name>
    <name evidence="6" type="ORF">OJAG_13190</name>
</gene>
<sequence length="404" mass="43437">MTEGVALAHDYATQRGGAERVALWLAEAFPGSPMYTTLYDPDGTFPEFADLDLRTSALDRVGPLRRHHRLALPFLAPAVSAQRVEADVLLASSTGWAHGYRGAGRTVVYCHAPARWLYQRDRYLGGRDGASTVDRLRGGVASTALSALTPALRAWDRRAAGRADVYLANSTVTQRAIRDAYGIEAEILPPPPAMMPAGLEREVPGLEPGFLLCVARLLPYKNVDVLIEAARLAGRQLVIVGDGPDRARLEGLAARGRATTGRWGTPSGTGSPGGATTLLGRVDDPELRWLYRHCSMLVAASYEDYGLSPLEAGAFGRPSVVLRDGGYLDTVVDGVTGTFFDAPEPALVAQAVQEALGVSWDDDALTSHVETFALPRFVARLREVVDAQRGFVHTEPSTPGERNP</sequence>
<evidence type="ECO:0000256" key="1">
    <source>
        <dbReference type="ARBA" id="ARBA00021292"/>
    </source>
</evidence>
<dbReference type="EMBL" id="LRIE01000062">
    <property type="protein sequence ID" value="KZM35994.1"/>
    <property type="molecule type" value="Genomic_DNA"/>
</dbReference>
<dbReference type="GO" id="GO:1901137">
    <property type="term" value="P:carbohydrate derivative biosynthetic process"/>
    <property type="evidence" value="ECO:0007669"/>
    <property type="project" value="UniProtKB-ARBA"/>
</dbReference>
<dbReference type="RefSeq" id="WP_068624291.1">
    <property type="nucleotide sequence ID" value="NZ_LRIE01000062.1"/>
</dbReference>
<dbReference type="Proteomes" id="UP000093412">
    <property type="component" value="Unassembled WGS sequence"/>
</dbReference>
<evidence type="ECO:0000313" key="7">
    <source>
        <dbReference type="EMBL" id="OCI32660.1"/>
    </source>
</evidence>
<dbReference type="InterPro" id="IPR028098">
    <property type="entry name" value="Glyco_trans_4-like_N"/>
</dbReference>
<dbReference type="Pfam" id="PF13439">
    <property type="entry name" value="Glyco_transf_4"/>
    <property type="match status" value="1"/>
</dbReference>
<reference evidence="6 8" key="1">
    <citation type="submission" date="2016-01" db="EMBL/GenBank/DDBJ databases">
        <title>Genome sequence of Oerskovia enterophila VJag, an agar and cellulose degrading bacterium.</title>
        <authorList>
            <person name="Poehlein A."/>
            <person name="Jag V."/>
            <person name="Bengelsdorf F."/>
            <person name="Duerre P."/>
            <person name="Daniel R."/>
        </authorList>
    </citation>
    <scope>NUCLEOTIDE SEQUENCE [LARGE SCALE GENOMIC DNA]</scope>
    <source>
        <strain evidence="6 8">VJag</strain>
    </source>
</reference>
<protein>
    <recommendedName>
        <fullName evidence="1">D-inositol 3-phosphate glycosyltransferase</fullName>
    </recommendedName>
</protein>
<name>A0A163S435_9CELL</name>
<evidence type="ECO:0000259" key="5">
    <source>
        <dbReference type="Pfam" id="PF13439"/>
    </source>
</evidence>
<organism evidence="6 8">
    <name type="scientific">Oerskovia enterophila</name>
    <dbReference type="NCBI Taxonomy" id="43678"/>
    <lineage>
        <taxon>Bacteria</taxon>
        <taxon>Bacillati</taxon>
        <taxon>Actinomycetota</taxon>
        <taxon>Actinomycetes</taxon>
        <taxon>Micrococcales</taxon>
        <taxon>Cellulomonadaceae</taxon>
        <taxon>Oerskovia</taxon>
    </lineage>
</organism>
<evidence type="ECO:0000313" key="9">
    <source>
        <dbReference type="Proteomes" id="UP000093412"/>
    </source>
</evidence>